<dbReference type="InterPro" id="IPR038763">
    <property type="entry name" value="DHH_sf"/>
</dbReference>
<name>X1ICS1_9ZZZZ</name>
<dbReference type="EMBL" id="BARU01018346">
    <property type="protein sequence ID" value="GAH55388.1"/>
    <property type="molecule type" value="Genomic_DNA"/>
</dbReference>
<feature type="non-terminal residue" evidence="2">
    <location>
        <position position="194"/>
    </location>
</feature>
<dbReference type="InterPro" id="IPR051673">
    <property type="entry name" value="SSDNA_exonuclease_RecJ"/>
</dbReference>
<evidence type="ECO:0000313" key="2">
    <source>
        <dbReference type="EMBL" id="GAH55388.1"/>
    </source>
</evidence>
<protein>
    <recommendedName>
        <fullName evidence="1">DDH domain-containing protein</fullName>
    </recommendedName>
</protein>
<proteinExistence type="predicted"/>
<dbReference type="SUPFAM" id="SSF64182">
    <property type="entry name" value="DHH phosphoesterases"/>
    <property type="match status" value="1"/>
</dbReference>
<comment type="caution">
    <text evidence="2">The sequence shown here is derived from an EMBL/GenBank/DDBJ whole genome shotgun (WGS) entry which is preliminary data.</text>
</comment>
<reference evidence="2" key="1">
    <citation type="journal article" date="2014" name="Front. Microbiol.">
        <title>High frequency of phylogenetically diverse reductive dehalogenase-homologous genes in deep subseafloor sedimentary metagenomes.</title>
        <authorList>
            <person name="Kawai M."/>
            <person name="Futagami T."/>
            <person name="Toyoda A."/>
            <person name="Takaki Y."/>
            <person name="Nishi S."/>
            <person name="Hori S."/>
            <person name="Arai W."/>
            <person name="Tsubouchi T."/>
            <person name="Morono Y."/>
            <person name="Uchiyama I."/>
            <person name="Ito T."/>
            <person name="Fujiyama A."/>
            <person name="Inagaki F."/>
            <person name="Takami H."/>
        </authorList>
    </citation>
    <scope>NUCLEOTIDE SEQUENCE</scope>
    <source>
        <strain evidence="2">Expedition CK06-06</strain>
    </source>
</reference>
<dbReference type="Pfam" id="PF01368">
    <property type="entry name" value="DHH"/>
    <property type="match status" value="1"/>
</dbReference>
<dbReference type="PANTHER" id="PTHR30255:SF2">
    <property type="entry name" value="SINGLE-STRANDED-DNA-SPECIFIC EXONUCLEASE RECJ"/>
    <property type="match status" value="1"/>
</dbReference>
<evidence type="ECO:0000259" key="1">
    <source>
        <dbReference type="Pfam" id="PF01368"/>
    </source>
</evidence>
<sequence length="194" mass="21142">MILAHRATPLKWVVAPEPAPTLVTQLVADSNLPTNIVKILINRNLDTPEEIADFLNPQLSHLIDPFQLVGMKEGIDRITQAFFDNERIVIYGDYDVDGITATALLYMVLNKLGAQVDFYLPNRLTEGYGLSKEGIDKAKEQGATLIVTVDTGITAVEQVAYAASQGIDVVVTDHHEPGGAMPDAHAIINPKQID</sequence>
<dbReference type="GO" id="GO:0004527">
    <property type="term" value="F:exonuclease activity"/>
    <property type="evidence" value="ECO:0007669"/>
    <property type="project" value="UniProtKB-KW"/>
</dbReference>
<gene>
    <name evidence="2" type="ORF">S03H2_30328</name>
</gene>
<dbReference type="PANTHER" id="PTHR30255">
    <property type="entry name" value="SINGLE-STRANDED-DNA-SPECIFIC EXONUCLEASE RECJ"/>
    <property type="match status" value="1"/>
</dbReference>
<dbReference type="InterPro" id="IPR001667">
    <property type="entry name" value="DDH_dom"/>
</dbReference>
<dbReference type="Gene3D" id="3.90.1640.30">
    <property type="match status" value="1"/>
</dbReference>
<dbReference type="AlphaFoldDB" id="X1ICS1"/>
<organism evidence="2">
    <name type="scientific">marine sediment metagenome</name>
    <dbReference type="NCBI Taxonomy" id="412755"/>
    <lineage>
        <taxon>unclassified sequences</taxon>
        <taxon>metagenomes</taxon>
        <taxon>ecological metagenomes</taxon>
    </lineage>
</organism>
<feature type="domain" description="DDH" evidence="1">
    <location>
        <begin position="87"/>
        <end position="192"/>
    </location>
</feature>
<accession>X1ICS1</accession>